<feature type="region of interest" description="Disordered" evidence="1">
    <location>
        <begin position="182"/>
        <end position="203"/>
    </location>
</feature>
<evidence type="ECO:0000313" key="4">
    <source>
        <dbReference type="Proteomes" id="UP000618051"/>
    </source>
</evidence>
<feature type="compositionally biased region" description="Low complexity" evidence="1">
    <location>
        <begin position="184"/>
        <end position="203"/>
    </location>
</feature>
<dbReference type="EMBL" id="JADDUC020000018">
    <property type="protein sequence ID" value="KAI1233456.1"/>
    <property type="molecule type" value="Genomic_DNA"/>
</dbReference>
<evidence type="ECO:0000313" key="2">
    <source>
        <dbReference type="EMBL" id="KAG0126139.1"/>
    </source>
</evidence>
<accession>A0A835TYT5</accession>
<dbReference type="AlphaFoldDB" id="A0A835TYT5"/>
<comment type="caution">
    <text evidence="2">The sequence shown here is derived from an EMBL/GenBank/DDBJ whole genome shotgun (WGS) entry which is preliminary data.</text>
</comment>
<sequence length="203" mass="21496">MQSHHHGRDAKDRSQCPDANIDHLGLVGRADVQGLDGVADGDVAVHAHHRQREGAGEHVVVVNGDGNLAQDIAKGPEAQECVCSLEGQGHQAQGVSQSEVKDMLKSERKNSWVSAQHLTSSSFLVLGPSEPEEFEPWQKQTGTLKMPTMGREDGVVHALCCPSAKVPFILLTSAQGAREVALNSAASSHSLSKSAGSKGLEDL</sequence>
<reference evidence="3" key="3">
    <citation type="submission" date="2022-01" db="EMBL/GenBank/DDBJ databases">
        <authorList>
            <person name="Rubenstein D.R."/>
        </authorList>
    </citation>
    <scope>NUCLEOTIDE SEQUENCE</scope>
    <source>
        <strain evidence="3">SS15</strain>
        <tissue evidence="3">Liver</tissue>
    </source>
</reference>
<organism evidence="2">
    <name type="scientific">Lamprotornis superbus</name>
    <dbReference type="NCBI Taxonomy" id="245042"/>
    <lineage>
        <taxon>Eukaryota</taxon>
        <taxon>Metazoa</taxon>
        <taxon>Chordata</taxon>
        <taxon>Craniata</taxon>
        <taxon>Vertebrata</taxon>
        <taxon>Euteleostomi</taxon>
        <taxon>Archelosauria</taxon>
        <taxon>Archosauria</taxon>
        <taxon>Dinosauria</taxon>
        <taxon>Saurischia</taxon>
        <taxon>Theropoda</taxon>
        <taxon>Coelurosauria</taxon>
        <taxon>Aves</taxon>
        <taxon>Neognathae</taxon>
        <taxon>Neoaves</taxon>
        <taxon>Telluraves</taxon>
        <taxon>Australaves</taxon>
        <taxon>Passeriformes</taxon>
        <taxon>Sturnidae</taxon>
        <taxon>Lamprotornis</taxon>
    </lineage>
</organism>
<gene>
    <name evidence="3" type="ORF">IHE44_0004635</name>
    <name evidence="2" type="ORF">IHE44_004395</name>
</gene>
<reference evidence="3 4" key="2">
    <citation type="journal article" date="2021" name="J. Hered.">
        <title>Feather Gene Expression Elucidates the Developmental Basis of Plumage Iridescence in African Starlings.</title>
        <authorList>
            <person name="Rubenstein D.R."/>
            <person name="Corvelo A."/>
            <person name="MacManes M.D."/>
            <person name="Maia R."/>
            <person name="Narzisi G."/>
            <person name="Rousaki A."/>
            <person name="Vandenabeele P."/>
            <person name="Shawkey M.D."/>
            <person name="Solomon J."/>
        </authorList>
    </citation>
    <scope>NUCLEOTIDE SEQUENCE [LARGE SCALE GENOMIC DNA]</scope>
    <source>
        <strain evidence="3">SS15</strain>
    </source>
</reference>
<keyword evidence="4" id="KW-1185">Reference proteome</keyword>
<evidence type="ECO:0000256" key="1">
    <source>
        <dbReference type="SAM" id="MobiDB-lite"/>
    </source>
</evidence>
<evidence type="ECO:0000313" key="3">
    <source>
        <dbReference type="EMBL" id="KAI1233456.1"/>
    </source>
</evidence>
<dbReference type="Proteomes" id="UP000618051">
    <property type="component" value="Unassembled WGS sequence"/>
</dbReference>
<name>A0A835TYT5_9PASS</name>
<protein>
    <submittedName>
        <fullName evidence="2">Uncharacterized protein</fullName>
    </submittedName>
</protein>
<dbReference type="EMBL" id="JADDUC010000019">
    <property type="protein sequence ID" value="KAG0126139.1"/>
    <property type="molecule type" value="Genomic_DNA"/>
</dbReference>
<reference evidence="2" key="1">
    <citation type="submission" date="2020-10" db="EMBL/GenBank/DDBJ databases">
        <title>Feather gene expression reveals the developmental basis of iridescence in African starlings.</title>
        <authorList>
            <person name="Rubenstein D.R."/>
        </authorList>
    </citation>
    <scope>NUCLEOTIDE SEQUENCE</scope>
    <source>
        <strain evidence="2">SS15</strain>
        <tissue evidence="2">Liver</tissue>
    </source>
</reference>
<proteinExistence type="predicted"/>